<dbReference type="EC" id="2.3.1.61" evidence="4 11"/>
<dbReference type="NCBIfam" id="TIGR01347">
    <property type="entry name" value="sucB"/>
    <property type="match status" value="1"/>
</dbReference>
<dbReference type="PROSITE" id="PS50968">
    <property type="entry name" value="BIOTINYL_LIPOYL"/>
    <property type="match status" value="1"/>
</dbReference>
<comment type="catalytic activity">
    <reaction evidence="10 11">
        <text>N(6)-[(R)-dihydrolipoyl]-L-lysyl-[protein] + succinyl-CoA = N(6)-[(R)-S(8)-succinyldihydrolipoyl]-L-lysyl-[protein] + CoA</text>
        <dbReference type="Rhea" id="RHEA:15213"/>
        <dbReference type="Rhea" id="RHEA-COMP:10475"/>
        <dbReference type="Rhea" id="RHEA-COMP:20092"/>
        <dbReference type="ChEBI" id="CHEBI:57287"/>
        <dbReference type="ChEBI" id="CHEBI:57292"/>
        <dbReference type="ChEBI" id="CHEBI:83100"/>
        <dbReference type="ChEBI" id="CHEBI:83120"/>
        <dbReference type="EC" id="2.3.1.61"/>
    </reaction>
</comment>
<comment type="pathway">
    <text evidence="2 11">Amino-acid degradation; L-lysine degradation via saccharopine pathway; glutaryl-CoA from L-lysine: step 6/6.</text>
</comment>
<evidence type="ECO:0000256" key="11">
    <source>
        <dbReference type="RuleBase" id="RU361138"/>
    </source>
</evidence>
<dbReference type="AlphaFoldDB" id="A0AAE3HKS7"/>
<organism evidence="15 16">
    <name type="scientific">Methylohalomonas lacus</name>
    <dbReference type="NCBI Taxonomy" id="398773"/>
    <lineage>
        <taxon>Bacteria</taxon>
        <taxon>Pseudomonadati</taxon>
        <taxon>Pseudomonadota</taxon>
        <taxon>Gammaproteobacteria</taxon>
        <taxon>Methylohalomonadales</taxon>
        <taxon>Methylohalomonadaceae</taxon>
        <taxon>Methylohalomonas</taxon>
    </lineage>
</organism>
<name>A0AAE3HKS7_9GAMM</name>
<evidence type="ECO:0000313" key="15">
    <source>
        <dbReference type="EMBL" id="MCS3903048.1"/>
    </source>
</evidence>
<feature type="domain" description="Peripheral subunit-binding (PSBD)" evidence="14">
    <location>
        <begin position="122"/>
        <end position="159"/>
    </location>
</feature>
<dbReference type="Pfam" id="PF00198">
    <property type="entry name" value="2-oxoacid_dh"/>
    <property type="match status" value="1"/>
</dbReference>
<keyword evidence="9 11" id="KW-0012">Acyltransferase</keyword>
<dbReference type="InterPro" id="IPR011053">
    <property type="entry name" value="Single_hybrid_motif"/>
</dbReference>
<keyword evidence="7 11" id="KW-0808">Transferase</keyword>
<comment type="similarity">
    <text evidence="3 11">Belongs to the 2-oxoacid dehydrogenase family.</text>
</comment>
<dbReference type="InterPro" id="IPR004167">
    <property type="entry name" value="PSBD"/>
</dbReference>
<proteinExistence type="inferred from homology"/>
<evidence type="ECO:0000256" key="7">
    <source>
        <dbReference type="ARBA" id="ARBA00022679"/>
    </source>
</evidence>
<dbReference type="PROSITE" id="PS00189">
    <property type="entry name" value="LIPOYL"/>
    <property type="match status" value="1"/>
</dbReference>
<dbReference type="EMBL" id="JANUCT010000006">
    <property type="protein sequence ID" value="MCS3903048.1"/>
    <property type="molecule type" value="Genomic_DNA"/>
</dbReference>
<dbReference type="InterPro" id="IPR006255">
    <property type="entry name" value="SucB"/>
</dbReference>
<evidence type="ECO:0000256" key="10">
    <source>
        <dbReference type="ARBA" id="ARBA00052761"/>
    </source>
</evidence>
<dbReference type="InterPro" id="IPR036625">
    <property type="entry name" value="E3-bd_dom_sf"/>
</dbReference>
<dbReference type="Gene3D" id="4.10.320.10">
    <property type="entry name" value="E3-binding domain"/>
    <property type="match status" value="1"/>
</dbReference>
<dbReference type="Proteomes" id="UP001204445">
    <property type="component" value="Unassembled WGS sequence"/>
</dbReference>
<evidence type="ECO:0000256" key="8">
    <source>
        <dbReference type="ARBA" id="ARBA00022823"/>
    </source>
</evidence>
<keyword evidence="16" id="KW-1185">Reference proteome</keyword>
<comment type="caution">
    <text evidence="15">The sequence shown here is derived from an EMBL/GenBank/DDBJ whole genome shotgun (WGS) entry which is preliminary data.</text>
</comment>
<evidence type="ECO:0000259" key="13">
    <source>
        <dbReference type="PROSITE" id="PS50968"/>
    </source>
</evidence>
<dbReference type="PANTHER" id="PTHR43416">
    <property type="entry name" value="DIHYDROLIPOYLLYSINE-RESIDUE SUCCINYLTRANSFERASE COMPONENT OF 2-OXOGLUTARATE DEHYDROGENASE COMPLEX, MITOCHONDRIAL-RELATED"/>
    <property type="match status" value="1"/>
</dbReference>
<dbReference type="PROSITE" id="PS51826">
    <property type="entry name" value="PSBD"/>
    <property type="match status" value="1"/>
</dbReference>
<dbReference type="InterPro" id="IPR003016">
    <property type="entry name" value="2-oxoA_DH_lipoyl-BS"/>
</dbReference>
<evidence type="ECO:0000259" key="14">
    <source>
        <dbReference type="PROSITE" id="PS51826"/>
    </source>
</evidence>
<feature type="compositionally biased region" description="Basic and acidic residues" evidence="12">
    <location>
        <begin position="91"/>
        <end position="106"/>
    </location>
</feature>
<dbReference type="PANTHER" id="PTHR43416:SF5">
    <property type="entry name" value="DIHYDROLIPOYLLYSINE-RESIDUE SUCCINYLTRANSFERASE COMPONENT OF 2-OXOGLUTARATE DEHYDROGENASE COMPLEX, MITOCHONDRIAL"/>
    <property type="match status" value="1"/>
</dbReference>
<dbReference type="FunFam" id="3.30.559.10:FF:000007">
    <property type="entry name" value="Dihydrolipoamide acetyltransferase component of pyruvate dehydrogenase complex"/>
    <property type="match status" value="1"/>
</dbReference>
<dbReference type="GO" id="GO:0033512">
    <property type="term" value="P:L-lysine catabolic process to acetyl-CoA via saccharopine"/>
    <property type="evidence" value="ECO:0007669"/>
    <property type="project" value="UniProtKB-UniRule"/>
</dbReference>
<dbReference type="SUPFAM" id="SSF51230">
    <property type="entry name" value="Single hybrid motif"/>
    <property type="match status" value="1"/>
</dbReference>
<feature type="domain" description="Lipoyl-binding" evidence="13">
    <location>
        <begin position="2"/>
        <end position="77"/>
    </location>
</feature>
<evidence type="ECO:0000256" key="3">
    <source>
        <dbReference type="ARBA" id="ARBA00007317"/>
    </source>
</evidence>
<dbReference type="Pfam" id="PF02817">
    <property type="entry name" value="E3_binding"/>
    <property type="match status" value="1"/>
</dbReference>
<dbReference type="Gene3D" id="3.30.559.10">
    <property type="entry name" value="Chloramphenicol acetyltransferase-like domain"/>
    <property type="match status" value="1"/>
</dbReference>
<dbReference type="RefSeq" id="WP_259054661.1">
    <property type="nucleotide sequence ID" value="NZ_JANUCT010000006.1"/>
</dbReference>
<sequence>MIIDIKVPQLAESIAEATLLAWQKQAGEAVSRGDNLIDIETDKVTLEVTAPDDGVLKEIVKEEGASVGSDEVIARLDTGATADSAAAASSEPERTAEAASADDRASATETDSEAADDGSARKQSPAVRRLLEEHQLDADSIPPSRADGRLTKQDVLSYIELRDKEAAEPEQPQPTAADGTEQTAKAPPAQPAGERPEERVPMTRLRKRVAERLLSAQHDHALLTTFNEINMAPLQTLRERYKKTFEDSHGVKLGFMSFFTKAAVEALKRFPVINASIDGEDIVYHGYFDIGIAVSSERGLVVPIVRDADQLSFADIESTIRDYGERAQSGKLKLEELTGGTFTITNGGVFGSLMSTPIINPPQSAILGMHAIQDRPVAENGEIVIRPMMYVAVSYDHRIVDGREAVQFLVTIKEMIEDPARLLLEV</sequence>
<feature type="region of interest" description="Disordered" evidence="12">
    <location>
        <begin position="163"/>
        <end position="202"/>
    </location>
</feature>
<evidence type="ECO:0000256" key="1">
    <source>
        <dbReference type="ARBA" id="ARBA00004052"/>
    </source>
</evidence>
<keyword evidence="6 11" id="KW-0816">Tricarboxylic acid cycle</keyword>
<reference evidence="15" key="1">
    <citation type="submission" date="2022-08" db="EMBL/GenBank/DDBJ databases">
        <title>Genomic Encyclopedia of Type Strains, Phase III (KMG-III): the genomes of soil and plant-associated and newly described type strains.</title>
        <authorList>
            <person name="Whitman W."/>
        </authorList>
    </citation>
    <scope>NUCLEOTIDE SEQUENCE</scope>
    <source>
        <strain evidence="15">HMT 1</strain>
    </source>
</reference>
<dbReference type="GO" id="GO:0006099">
    <property type="term" value="P:tricarboxylic acid cycle"/>
    <property type="evidence" value="ECO:0007669"/>
    <property type="project" value="UniProtKB-UniRule"/>
</dbReference>
<dbReference type="NCBIfam" id="NF004309">
    <property type="entry name" value="PRK05704.1"/>
    <property type="match status" value="1"/>
</dbReference>
<dbReference type="InterPro" id="IPR000089">
    <property type="entry name" value="Biotin_lipoyl"/>
</dbReference>
<evidence type="ECO:0000256" key="6">
    <source>
        <dbReference type="ARBA" id="ARBA00022532"/>
    </source>
</evidence>
<dbReference type="SUPFAM" id="SSF52777">
    <property type="entry name" value="CoA-dependent acyltransferases"/>
    <property type="match status" value="1"/>
</dbReference>
<dbReference type="Gene3D" id="2.40.50.100">
    <property type="match status" value="1"/>
</dbReference>
<protein>
    <recommendedName>
        <fullName evidence="5 11">Dihydrolipoyllysine-residue succinyltransferase component of 2-oxoglutarate dehydrogenase complex</fullName>
        <ecNumber evidence="4 11">2.3.1.61</ecNumber>
    </recommendedName>
    <alternativeName>
        <fullName evidence="11">2-oxoglutarate dehydrogenase complex component E2</fullName>
    </alternativeName>
</protein>
<dbReference type="Pfam" id="PF00364">
    <property type="entry name" value="Biotin_lipoyl"/>
    <property type="match status" value="1"/>
</dbReference>
<dbReference type="InterPro" id="IPR001078">
    <property type="entry name" value="2-oxoacid_DH_actylTfrase"/>
</dbReference>
<evidence type="ECO:0000313" key="16">
    <source>
        <dbReference type="Proteomes" id="UP001204445"/>
    </source>
</evidence>
<comment type="cofactor">
    <cofactor evidence="11">
        <name>(R)-lipoate</name>
        <dbReference type="ChEBI" id="CHEBI:83088"/>
    </cofactor>
    <text evidence="11">Binds 1 lipoyl cofactor covalently.</text>
</comment>
<dbReference type="InterPro" id="IPR023213">
    <property type="entry name" value="CAT-like_dom_sf"/>
</dbReference>
<evidence type="ECO:0000256" key="5">
    <source>
        <dbReference type="ARBA" id="ARBA00019511"/>
    </source>
</evidence>
<evidence type="ECO:0000256" key="9">
    <source>
        <dbReference type="ARBA" id="ARBA00023315"/>
    </source>
</evidence>
<evidence type="ECO:0000256" key="4">
    <source>
        <dbReference type="ARBA" id="ARBA00012945"/>
    </source>
</evidence>
<comment type="function">
    <text evidence="1 11">E2 component of the 2-oxoglutarate dehydrogenase (OGDH) complex which catalyzes the second step in the conversion of 2-oxoglutarate to succinyl-CoA and CO(2).</text>
</comment>
<feature type="region of interest" description="Disordered" evidence="12">
    <location>
        <begin position="83"/>
        <end position="125"/>
    </location>
</feature>
<evidence type="ECO:0000256" key="12">
    <source>
        <dbReference type="SAM" id="MobiDB-lite"/>
    </source>
</evidence>
<dbReference type="GO" id="GO:0005829">
    <property type="term" value="C:cytosol"/>
    <property type="evidence" value="ECO:0007669"/>
    <property type="project" value="TreeGrafter"/>
</dbReference>
<dbReference type="SUPFAM" id="SSF47005">
    <property type="entry name" value="Peripheral subunit-binding domain of 2-oxo acid dehydrogenase complex"/>
    <property type="match status" value="1"/>
</dbReference>
<keyword evidence="8 11" id="KW-0450">Lipoyl</keyword>
<gene>
    <name evidence="15" type="ORF">J2T55_001065</name>
</gene>
<accession>A0AAE3HKS7</accession>
<dbReference type="InterPro" id="IPR050537">
    <property type="entry name" value="2-oxoacid_dehydrogenase"/>
</dbReference>
<dbReference type="GO" id="GO:0045252">
    <property type="term" value="C:oxoglutarate dehydrogenase complex"/>
    <property type="evidence" value="ECO:0007669"/>
    <property type="project" value="UniProtKB-UniRule"/>
</dbReference>
<dbReference type="CDD" id="cd06849">
    <property type="entry name" value="lipoyl_domain"/>
    <property type="match status" value="1"/>
</dbReference>
<evidence type="ECO:0000256" key="2">
    <source>
        <dbReference type="ARBA" id="ARBA00005145"/>
    </source>
</evidence>
<dbReference type="GO" id="GO:0004149">
    <property type="term" value="F:dihydrolipoyllysine-residue succinyltransferase activity"/>
    <property type="evidence" value="ECO:0007669"/>
    <property type="project" value="UniProtKB-UniRule"/>
</dbReference>